<accession>K9ULG9</accession>
<gene>
    <name evidence="1" type="ORF">Cha6605_5044</name>
</gene>
<dbReference type="Gene3D" id="3.40.390.10">
    <property type="entry name" value="Collagenase (Catalytic Domain)"/>
    <property type="match status" value="1"/>
</dbReference>
<dbReference type="SUPFAM" id="SSF55486">
    <property type="entry name" value="Metalloproteases ('zincins'), catalytic domain"/>
    <property type="match status" value="1"/>
</dbReference>
<dbReference type="InterPro" id="IPR024079">
    <property type="entry name" value="MetalloPept_cat_dom_sf"/>
</dbReference>
<protein>
    <submittedName>
        <fullName evidence="1">Uncharacterized protein</fullName>
    </submittedName>
</protein>
<dbReference type="EMBL" id="CP003600">
    <property type="protein sequence ID" value="AFY95947.1"/>
    <property type="molecule type" value="Genomic_DNA"/>
</dbReference>
<dbReference type="eggNOG" id="COG2931">
    <property type="taxonomic scope" value="Bacteria"/>
</dbReference>
<dbReference type="GO" id="GO:0008237">
    <property type="term" value="F:metallopeptidase activity"/>
    <property type="evidence" value="ECO:0007669"/>
    <property type="project" value="InterPro"/>
</dbReference>
<evidence type="ECO:0000313" key="1">
    <source>
        <dbReference type="EMBL" id="AFY95947.1"/>
    </source>
</evidence>
<keyword evidence="2" id="KW-1185">Reference proteome</keyword>
<dbReference type="RefSeq" id="WP_015162034.1">
    <property type="nucleotide sequence ID" value="NC_019697.1"/>
</dbReference>
<organism evidence="1 2">
    <name type="scientific">Chamaesiphon minutus (strain ATCC 27169 / PCC 6605)</name>
    <dbReference type="NCBI Taxonomy" id="1173020"/>
    <lineage>
        <taxon>Bacteria</taxon>
        <taxon>Bacillati</taxon>
        <taxon>Cyanobacteriota</taxon>
        <taxon>Cyanophyceae</taxon>
        <taxon>Gomontiellales</taxon>
        <taxon>Chamaesiphonaceae</taxon>
        <taxon>Chamaesiphon</taxon>
    </lineage>
</organism>
<dbReference type="KEGG" id="cmp:Cha6605_5044"/>
<name>K9ULG9_CHAP6</name>
<dbReference type="Proteomes" id="UP000010366">
    <property type="component" value="Chromosome"/>
</dbReference>
<proteinExistence type="predicted"/>
<dbReference type="HOGENOM" id="CLU_031041_1_0_3"/>
<dbReference type="AlphaFoldDB" id="K9ULG9"/>
<sequence>MKTYIAKLKQAALMTGIALGGIGSSGTLSPVSALTFNFVSPSGLDPRAQAGFEAAGIRWSALFTDTANIIIDIDFRALAPGVLAQASSTRRMYDYSQFRAALEADRTSADDNNAVSSLSLGTNFNALINRTSNNPNGSGSATPYLDNTGANTAMVNISSANAKALNLLGGLPAAASTYVSTAGGFVLGSPINPDFRPNNLNVSPANATVGADAAITFSTDFDFDFNPDDGIDFDKFDFVGIATHEIGHALGFTSGVDVLDINSPPTNGPFDDNLFTFVNSLDLFRYSEDSKNASAIDWTADLRTKYFSLDRGLTNIADFATGDNFGDGQQASHWKDNFGLGIMDPTFSNGELGVITENDLRGFDVIGWNRVNATVARVPEPSNIIGTLMVAGFGAKLVFKRRQKLFKSKTESI</sequence>
<evidence type="ECO:0000313" key="2">
    <source>
        <dbReference type="Proteomes" id="UP000010366"/>
    </source>
</evidence>
<reference evidence="1 2" key="1">
    <citation type="submission" date="2012-05" db="EMBL/GenBank/DDBJ databases">
        <title>Finished chromosome of genome of Chamaesiphon sp. PCC 6605.</title>
        <authorList>
            <consortium name="US DOE Joint Genome Institute"/>
            <person name="Gugger M."/>
            <person name="Coursin T."/>
            <person name="Rippka R."/>
            <person name="Tandeau De Marsac N."/>
            <person name="Huntemann M."/>
            <person name="Wei C.-L."/>
            <person name="Han J."/>
            <person name="Detter J.C."/>
            <person name="Han C."/>
            <person name="Tapia R."/>
            <person name="Chen A."/>
            <person name="Kyrpides N."/>
            <person name="Mavromatis K."/>
            <person name="Markowitz V."/>
            <person name="Szeto E."/>
            <person name="Ivanova N."/>
            <person name="Pagani I."/>
            <person name="Pati A."/>
            <person name="Goodwin L."/>
            <person name="Nordberg H.P."/>
            <person name="Cantor M.N."/>
            <person name="Hua S.X."/>
            <person name="Woyke T."/>
            <person name="Kerfeld C.A."/>
        </authorList>
    </citation>
    <scope>NUCLEOTIDE SEQUENCE [LARGE SCALE GENOMIC DNA]</scope>
    <source>
        <strain evidence="2">ATCC 27169 / PCC 6605</strain>
    </source>
</reference>
<dbReference type="NCBIfam" id="NF038122">
    <property type="entry name" value="metallo_LGF"/>
    <property type="match status" value="1"/>
</dbReference>
<dbReference type="OrthoDB" id="8198236at2"/>